<dbReference type="STRING" id="1124188.SAMN05444377_10445"/>
<feature type="transmembrane region" description="Helical" evidence="4">
    <location>
        <begin position="38"/>
        <end position="60"/>
    </location>
</feature>
<keyword evidence="4" id="KW-1133">Transmembrane helix</keyword>
<keyword evidence="4" id="KW-0812">Transmembrane</keyword>
<dbReference type="PROSITE" id="PS50109">
    <property type="entry name" value="HIS_KIN"/>
    <property type="match status" value="1"/>
</dbReference>
<dbReference type="PANTHER" id="PTHR24421">
    <property type="entry name" value="NITRATE/NITRITE SENSOR PROTEIN NARX-RELATED"/>
    <property type="match status" value="1"/>
</dbReference>
<keyword evidence="1" id="KW-0808">Transferase</keyword>
<evidence type="ECO:0000313" key="6">
    <source>
        <dbReference type="EMBL" id="SHF13161.1"/>
    </source>
</evidence>
<organism evidence="6 7">
    <name type="scientific">Flavobacterium fontis</name>
    <dbReference type="NCBI Taxonomy" id="1124188"/>
    <lineage>
        <taxon>Bacteria</taxon>
        <taxon>Pseudomonadati</taxon>
        <taxon>Bacteroidota</taxon>
        <taxon>Flavobacteriia</taxon>
        <taxon>Flavobacteriales</taxon>
        <taxon>Flavobacteriaceae</taxon>
        <taxon>Flavobacterium</taxon>
    </lineage>
</organism>
<evidence type="ECO:0000259" key="5">
    <source>
        <dbReference type="PROSITE" id="PS50109"/>
    </source>
</evidence>
<dbReference type="InterPro" id="IPR050482">
    <property type="entry name" value="Sensor_HK_TwoCompSys"/>
</dbReference>
<dbReference type="EMBL" id="FQVQ01000004">
    <property type="protein sequence ID" value="SHF13161.1"/>
    <property type="molecule type" value="Genomic_DNA"/>
</dbReference>
<dbReference type="Pfam" id="PF07730">
    <property type="entry name" value="HisKA_3"/>
    <property type="match status" value="1"/>
</dbReference>
<gene>
    <name evidence="6" type="ORF">SAMN05444377_10445</name>
</gene>
<feature type="transmembrane region" description="Helical" evidence="4">
    <location>
        <begin position="80"/>
        <end position="97"/>
    </location>
</feature>
<feature type="transmembrane region" description="Helical" evidence="4">
    <location>
        <begin position="166"/>
        <end position="188"/>
    </location>
</feature>
<evidence type="ECO:0000256" key="3">
    <source>
        <dbReference type="ARBA" id="ARBA00023012"/>
    </source>
</evidence>
<dbReference type="GO" id="GO:0046983">
    <property type="term" value="F:protein dimerization activity"/>
    <property type="evidence" value="ECO:0007669"/>
    <property type="project" value="InterPro"/>
</dbReference>
<accession>A0A1M4Z548</accession>
<name>A0A1M4Z548_9FLAO</name>
<dbReference type="Gene3D" id="3.30.565.10">
    <property type="entry name" value="Histidine kinase-like ATPase, C-terminal domain"/>
    <property type="match status" value="1"/>
</dbReference>
<dbReference type="GO" id="GO:0016020">
    <property type="term" value="C:membrane"/>
    <property type="evidence" value="ECO:0007669"/>
    <property type="project" value="InterPro"/>
</dbReference>
<feature type="transmembrane region" description="Helical" evidence="4">
    <location>
        <begin position="200"/>
        <end position="217"/>
    </location>
</feature>
<keyword evidence="3" id="KW-0902">Two-component regulatory system</keyword>
<evidence type="ECO:0000256" key="2">
    <source>
        <dbReference type="ARBA" id="ARBA00022777"/>
    </source>
</evidence>
<feature type="domain" description="Histidine kinase" evidence="5">
    <location>
        <begin position="262"/>
        <end position="447"/>
    </location>
</feature>
<feature type="transmembrane region" description="Helical" evidence="4">
    <location>
        <begin position="109"/>
        <end position="129"/>
    </location>
</feature>
<keyword evidence="4" id="KW-0472">Membrane</keyword>
<dbReference type="RefSeq" id="WP_073362179.1">
    <property type="nucleotide sequence ID" value="NZ_FQVQ01000004.1"/>
</dbReference>
<dbReference type="InterPro" id="IPR005467">
    <property type="entry name" value="His_kinase_dom"/>
</dbReference>
<evidence type="ECO:0000313" key="7">
    <source>
        <dbReference type="Proteomes" id="UP000184147"/>
    </source>
</evidence>
<feature type="transmembrane region" description="Helical" evidence="4">
    <location>
        <begin position="6"/>
        <end position="31"/>
    </location>
</feature>
<dbReference type="Proteomes" id="UP000184147">
    <property type="component" value="Unassembled WGS sequence"/>
</dbReference>
<dbReference type="InterPro" id="IPR036890">
    <property type="entry name" value="HATPase_C_sf"/>
</dbReference>
<dbReference type="SUPFAM" id="SSF55874">
    <property type="entry name" value="ATPase domain of HSP90 chaperone/DNA topoisomerase II/histidine kinase"/>
    <property type="match status" value="1"/>
</dbReference>
<dbReference type="CDD" id="cd16917">
    <property type="entry name" value="HATPase_UhpB-NarQ-NarX-like"/>
    <property type="match status" value="1"/>
</dbReference>
<sequence>MHGLIFQSVISVLLLGVILLAFVYHIVLYYYNRDRLFLHYLVYLTFTGLFVFQRSGFLFYWLEPEIELKLYDFLNEPIQILYLATYFNFILQSLDITKSTHRFLYWSKAFIRIILVGYALGFILIKTFFPFEDYALAFTLIRIFIFLLTFIMLWECFKLRHITFQLFILIGSACYFVFGIVSFISNLNASDTQWIYPPEWLMIGSFTDIVFFSIALSHRNKQQWEKMNLALLEDANEIIAMQKLVLEKQAALENERNRIALDMHDDLGSGLTKINYLSQMALMKMDYEESLKKIHQTSSDLVKNMSEIIWALNEDNDRLEDLCSFIKNYSNDYLENNSIDLTIQIDINNPTLNVIGNHRRSIFLLVKEALHNVVKHAQASSVIIYIHQSESLLLTIHDNGIGFQVPKSSILNNGLRNMEKRVQKLNGTFQIENDQGTKITLCIPVAHLN</sequence>
<keyword evidence="7" id="KW-1185">Reference proteome</keyword>
<reference evidence="6 7" key="1">
    <citation type="submission" date="2016-11" db="EMBL/GenBank/DDBJ databases">
        <authorList>
            <person name="Jaros S."/>
            <person name="Januszkiewicz K."/>
            <person name="Wedrychowicz H."/>
        </authorList>
    </citation>
    <scope>NUCLEOTIDE SEQUENCE [LARGE SCALE GENOMIC DNA]</scope>
    <source>
        <strain evidence="6 7">DSM 25660</strain>
    </source>
</reference>
<dbReference type="AlphaFoldDB" id="A0A1M4Z548"/>
<dbReference type="InterPro" id="IPR011712">
    <property type="entry name" value="Sig_transdc_His_kin_sub3_dim/P"/>
</dbReference>
<dbReference type="Gene3D" id="1.20.5.1930">
    <property type="match status" value="1"/>
</dbReference>
<dbReference type="GO" id="GO:0000155">
    <property type="term" value="F:phosphorelay sensor kinase activity"/>
    <property type="evidence" value="ECO:0007669"/>
    <property type="project" value="InterPro"/>
</dbReference>
<evidence type="ECO:0000256" key="4">
    <source>
        <dbReference type="SAM" id="Phobius"/>
    </source>
</evidence>
<proteinExistence type="predicted"/>
<dbReference type="Pfam" id="PF07695">
    <property type="entry name" value="7TMR-DISM_7TM"/>
    <property type="match status" value="1"/>
</dbReference>
<dbReference type="OrthoDB" id="9778366at2"/>
<protein>
    <submittedName>
        <fullName evidence="6">Signal transduction histidine kinase</fullName>
    </submittedName>
</protein>
<dbReference type="Pfam" id="PF02518">
    <property type="entry name" value="HATPase_c"/>
    <property type="match status" value="1"/>
</dbReference>
<dbReference type="SMART" id="SM00387">
    <property type="entry name" value="HATPase_c"/>
    <property type="match status" value="1"/>
</dbReference>
<dbReference type="InterPro" id="IPR003594">
    <property type="entry name" value="HATPase_dom"/>
</dbReference>
<evidence type="ECO:0000256" key="1">
    <source>
        <dbReference type="ARBA" id="ARBA00022679"/>
    </source>
</evidence>
<dbReference type="InterPro" id="IPR011623">
    <property type="entry name" value="7TMR_DISM_rcpt_extracell_dom1"/>
</dbReference>
<feature type="transmembrane region" description="Helical" evidence="4">
    <location>
        <begin position="135"/>
        <end position="154"/>
    </location>
</feature>
<keyword evidence="2 6" id="KW-0418">Kinase</keyword>